<proteinExistence type="predicted"/>
<gene>
    <name evidence="1" type="ORF">S01H4_25034</name>
</gene>
<dbReference type="AlphaFoldDB" id="X1CY95"/>
<protein>
    <submittedName>
        <fullName evidence="1">Uncharacterized protein</fullName>
    </submittedName>
</protein>
<name>X1CY95_9ZZZZ</name>
<dbReference type="EMBL" id="BART01011855">
    <property type="protein sequence ID" value="GAG89216.1"/>
    <property type="molecule type" value="Genomic_DNA"/>
</dbReference>
<organism evidence="1">
    <name type="scientific">marine sediment metagenome</name>
    <dbReference type="NCBI Taxonomy" id="412755"/>
    <lineage>
        <taxon>unclassified sequences</taxon>
        <taxon>metagenomes</taxon>
        <taxon>ecological metagenomes</taxon>
    </lineage>
</organism>
<sequence>DNYSGPCWDCILCRVRDNEQFNCQCDDVYFKGIKIVKCFGSDADKIKLKSEVVERNFGHTTLVNLTYDKLGFRMSQMLTLEEDSCSDRTSVRYLYYGDYGVEAPFSKQLSISYFLYEYMEHRRIENMI</sequence>
<reference evidence="1" key="1">
    <citation type="journal article" date="2014" name="Front. Microbiol.">
        <title>High frequency of phylogenetically diverse reductive dehalogenase-homologous genes in deep subseafloor sedimentary metagenomes.</title>
        <authorList>
            <person name="Kawai M."/>
            <person name="Futagami T."/>
            <person name="Toyoda A."/>
            <person name="Takaki Y."/>
            <person name="Nishi S."/>
            <person name="Hori S."/>
            <person name="Arai W."/>
            <person name="Tsubouchi T."/>
            <person name="Morono Y."/>
            <person name="Uchiyama I."/>
            <person name="Ito T."/>
            <person name="Fujiyama A."/>
            <person name="Inagaki F."/>
            <person name="Takami H."/>
        </authorList>
    </citation>
    <scope>NUCLEOTIDE SEQUENCE</scope>
    <source>
        <strain evidence="1">Expedition CK06-06</strain>
    </source>
</reference>
<comment type="caution">
    <text evidence="1">The sequence shown here is derived from an EMBL/GenBank/DDBJ whole genome shotgun (WGS) entry which is preliminary data.</text>
</comment>
<evidence type="ECO:0000313" key="1">
    <source>
        <dbReference type="EMBL" id="GAG89216.1"/>
    </source>
</evidence>
<accession>X1CY95</accession>
<feature type="non-terminal residue" evidence="1">
    <location>
        <position position="1"/>
    </location>
</feature>